<dbReference type="PDBsum" id="6RDX"/>
<dbReference type="EMDB" id="EMD-4846"/>
<dbReference type="PDB" id="6RDW">
    <property type="method" value="EM"/>
    <property type="resolution" value="3.80 A"/>
    <property type="chains" value="4=1-294"/>
</dbReference>
<dbReference type="EMDB" id="EMD-4852"/>
<dbReference type="EMDB" id="EMD-4814"/>
<dbReference type="PDB" id="6RDT">
    <property type="method" value="EM"/>
    <property type="resolution" value="3.40 A"/>
    <property type="chains" value="4=1-294"/>
</dbReference>
<dbReference type="PDBsum" id="6RDD"/>
<dbReference type="PDBsum" id="6RDZ"/>
<dbReference type="EMDB" id="EMD-4845"/>
<dbReference type="EMDB" id="EMD-4851"/>
<dbReference type="PDBsum" id="6RES"/>
<dbReference type="SMR" id="D7NIZ2"/>
<dbReference type="PDBsum" id="6RE9"/>
<dbReference type="PDB" id="6REC">
    <property type="method" value="EM"/>
    <property type="resolution" value="3.30 A"/>
    <property type="chains" value="4=1-294"/>
</dbReference>
<protein>
    <submittedName>
        <fullName evidence="1">Mitochondrial ATP synthase associated protein ASA4</fullName>
    </submittedName>
</protein>
<dbReference type="PDBsum" id="6RDR"/>
<dbReference type="PDB" id="6RDH">
    <property type="method" value="EM"/>
    <property type="resolution" value="3.00 A"/>
    <property type="chains" value="4=1-294"/>
</dbReference>
<dbReference type="PDBsum" id="6RE0"/>
<dbReference type="EMDB" id="EMD-4805"/>
<dbReference type="PDB" id="6REP">
    <property type="method" value="EM"/>
    <property type="resolution" value="3.10 A"/>
    <property type="chains" value="4=1-294"/>
</dbReference>
<dbReference type="EMDB" id="EMD-4827"/>
<dbReference type="EMDB" id="EMD-4816"/>
<dbReference type="EMDB" id="EMD-4842"/>
<dbReference type="PDBsum" id="6RD6"/>
<dbReference type="EMDB" id="EMD-4848"/>
<dbReference type="PDBsum" id="6REC"/>
<dbReference type="PDB" id="6REE">
    <property type="method" value="EM"/>
    <property type="resolution" value="3.10 A"/>
    <property type="chains" value="4=1-294"/>
</dbReference>
<dbReference type="EMDB" id="EMD-4819"/>
<dbReference type="PDBsum" id="6RE6"/>
<dbReference type="EMDB" id="EMD-4828"/>
<dbReference type="PDBsum" id="6RDC"/>
<dbReference type="PDBsum" id="6RDN"/>
<dbReference type="AlphaFoldDB" id="D7NIZ2"/>
<dbReference type="PDBsum" id="6RDK"/>
<dbReference type="PDB" id="6RDL">
    <property type="method" value="EM"/>
    <property type="resolution" value="3.70 A"/>
    <property type="chains" value="4=1-294"/>
</dbReference>
<dbReference type="PDB" id="6RDD">
    <property type="method" value="EM"/>
    <property type="resolution" value="3.20 A"/>
    <property type="chains" value="4=1-294"/>
</dbReference>
<keyword evidence="2 3" id="KW-0002">3D-structure</keyword>
<reference evidence="1" key="2">
    <citation type="journal article" date="2010" name="Biochim. Biophys. Acta">
        <title>Subunit-subunit interactions and overall topology of the dimeric mitochondrial ATP synthase of Polytomella sp.</title>
        <authorList>
            <person name="Cano-Estrada A."/>
            <person name="Vazquez-Acevedo M."/>
            <person name="Villavicencio-Queijeiro A."/>
            <person name="Figueroa-Martinez F."/>
            <person name="Miranda-Astudillo H."/>
            <person name="Cordeiro Y."/>
            <person name="Mignaco J.A."/>
            <person name="Foguel D."/>
            <person name="Cardol P."/>
            <person name="Lapaille M."/>
            <person name="Remacle C."/>
            <person name="Wilkens S."/>
            <person name="Gonzalez-Halphen D."/>
        </authorList>
    </citation>
    <scope>NUCLEOTIDE SEQUENCE</scope>
    <source>
        <strain evidence="1">Pringsheim 198.80</strain>
    </source>
</reference>
<reference evidence="1" key="1">
    <citation type="submission" date="2009-05" db="EMBL/GenBank/DDBJ databases">
        <authorList>
            <person name="Estrada-Cano A."/>
            <person name="Gonzalez-Halphen D."/>
        </authorList>
    </citation>
    <scope>NUCLEOTIDE SEQUENCE</scope>
    <source>
        <strain evidence="1">Pringsheim 198.80</strain>
    </source>
</reference>
<dbReference type="PDB" id="6REB">
    <property type="method" value="EM"/>
    <property type="resolution" value="3.20 A"/>
    <property type="chains" value="4=1-294"/>
</dbReference>
<dbReference type="PDBsum" id="6RDT"/>
<dbReference type="PDBsum" id="6RD4"/>
<name>D7NIZ2_9CHLO</name>
<dbReference type="PDBsum" id="6RDQ"/>
<dbReference type="PDBsum" id="6RE5"/>
<dbReference type="PDBsum" id="6RDI"/>
<dbReference type="PDB" id="6RES">
    <property type="method" value="EM"/>
    <property type="resolution" value="4.30 A"/>
    <property type="chains" value="4=1-294"/>
</dbReference>
<dbReference type="PDB" id="6RDI">
    <property type="method" value="EM"/>
    <property type="resolution" value="3.20 A"/>
    <property type="chains" value="4=1-294"/>
</dbReference>
<dbReference type="PDBsum" id="6RDW"/>
<dbReference type="PDBsum" id="6REF"/>
<dbReference type="PDB" id="6RDC">
    <property type="method" value="EM"/>
    <property type="resolution" value="3.20 A"/>
    <property type="chains" value="4=1-294"/>
</dbReference>
<dbReference type="EMDB" id="EMD-4821"/>
<dbReference type="EMDB" id="EMD-4831"/>
<dbReference type="PDB" id="6RDX">
    <property type="method" value="EM"/>
    <property type="resolution" value="3.90 A"/>
    <property type="chains" value="4=1-294"/>
</dbReference>
<evidence type="ECO:0000313" key="1">
    <source>
        <dbReference type="EMBL" id="ACU87552.1"/>
    </source>
</evidence>
<dbReference type="PDB" id="6RET">
    <property type="method" value="EM"/>
    <property type="resolution" value="4.30 A"/>
    <property type="chains" value="4=1-294"/>
</dbReference>
<dbReference type="EMDB" id="EMD-4813"/>
<dbReference type="PDB" id="6RDF">
    <property type="method" value="EM"/>
    <property type="resolution" value="3.20 A"/>
    <property type="chains" value="4=1-294"/>
</dbReference>
<dbReference type="PDB" id="6RE2">
    <property type="method" value="EM"/>
    <property type="resolution" value="3.20 A"/>
    <property type="chains" value="4=1-294"/>
</dbReference>
<dbReference type="EMBL" id="GQ168485">
    <property type="protein sequence ID" value="ACU87552.1"/>
    <property type="molecule type" value="mRNA"/>
</dbReference>
<dbReference type="PDB" id="6RDZ">
    <property type="method" value="EM"/>
    <property type="resolution" value="3.50 A"/>
    <property type="chains" value="4=1-294"/>
</dbReference>
<dbReference type="PDB" id="6REF">
    <property type="method" value="EM"/>
    <property type="resolution" value="3.30 A"/>
    <property type="chains" value="4=1-294"/>
</dbReference>
<dbReference type="EMDB" id="EMD-4837"/>
<organism evidence="1">
    <name type="scientific">Polytomella sp. Pringsheim 198.80</name>
    <dbReference type="NCBI Taxonomy" id="37502"/>
    <lineage>
        <taxon>Eukaryota</taxon>
        <taxon>Viridiplantae</taxon>
        <taxon>Chlorophyta</taxon>
        <taxon>core chlorophytes</taxon>
        <taxon>Chlorophyceae</taxon>
        <taxon>CS clade</taxon>
        <taxon>Chlamydomonadales</taxon>
        <taxon>Chlamydomonadaceae</taxon>
        <taxon>Polytomella</taxon>
    </lineage>
</organism>
<dbReference type="PDB" id="6RE0">
    <property type="method" value="EM"/>
    <property type="resolution" value="3.60 A"/>
    <property type="chains" value="4=1-294"/>
</dbReference>
<gene>
    <name evidence="1" type="primary">asa4</name>
</gene>
<feature type="non-terminal residue" evidence="1">
    <location>
        <position position="1"/>
    </location>
</feature>
<dbReference type="PDB" id="6RD4">
    <property type="method" value="EM"/>
    <property type="resolution" value="2.90 A"/>
    <property type="chains" value="4=1-294"/>
</dbReference>
<dbReference type="PDBsum" id="6RE8"/>
<dbReference type="EMDB" id="EMD-4839"/>
<dbReference type="TCDB" id="3.A.2.1.11">
    <property type="family name" value="the h+- or na+-translocating f-type, v-type and a-type atpase (f-atpase) superfamily"/>
</dbReference>
<dbReference type="PDBsum" id="6REE"/>
<dbReference type="EMDB" id="EMD-4856"/>
<dbReference type="EMDB" id="EMD-4855"/>
<dbReference type="PDBsum" id="6RD9"/>
<dbReference type="EMDB" id="EMD-4810"/>
<dbReference type="EMDB" id="EMD-4824"/>
<dbReference type="PDB" id="6RDR">
    <property type="method" value="EM"/>
    <property type="resolution" value="4.10 A"/>
    <property type="chains" value="4=1-294"/>
</dbReference>
<dbReference type="PDBsum" id="6RDU"/>
<dbReference type="PDBsum" id="6RDF"/>
<dbReference type="PDBsum" id="6RDA"/>
<dbReference type="PDBsum" id="6RE3"/>
<dbReference type="EMDB" id="EMD-4853"/>
<accession>D7NIZ2</accession>
<dbReference type="EMDB" id="EMD-4836"/>
<dbReference type="EMDB" id="EMD-4811"/>
<dbReference type="PDB" id="6RDU">
    <property type="method" value="EM"/>
    <property type="resolution" value="3.50 A"/>
    <property type="chains" value="4=1-294"/>
</dbReference>
<dbReference type="PDB" id="6RDQ">
    <property type="method" value="EM"/>
    <property type="resolution" value="4.00 A"/>
    <property type="chains" value="4=1-294"/>
</dbReference>
<dbReference type="EMDB" id="EMD-4830"/>
<evidence type="ECO:0007829" key="2">
    <source>
        <dbReference type="PDB" id="6RD4"/>
    </source>
</evidence>
<dbReference type="EMDB" id="EMD-4818"/>
<dbReference type="PDB" id="6RDA">
    <property type="method" value="EM"/>
    <property type="resolution" value="3.04 A"/>
    <property type="chains" value="4=1-294"/>
</dbReference>
<dbReference type="PDBsum" id="6REP"/>
<dbReference type="PDBsum" id="6RDL"/>
<dbReference type="PDB" id="6RD6">
    <property type="method" value="EM"/>
    <property type="resolution" value="2.75 A"/>
    <property type="chains" value="4=1-294"/>
</dbReference>
<evidence type="ECO:0007829" key="3">
    <source>
        <dbReference type="PDB" id="6RD6"/>
    </source>
</evidence>
<dbReference type="EMDB" id="EMD-4840"/>
<dbReference type="EMDB" id="EMD-4834"/>
<dbReference type="PDB" id="6RDO">
    <property type="method" value="EM"/>
    <property type="resolution" value="3.10 A"/>
    <property type="chains" value="4=1-294"/>
</dbReference>
<dbReference type="EMDB" id="EMD-4843"/>
<dbReference type="PDB" id="6RDN">
    <property type="method" value="EM"/>
    <property type="resolution" value="3.20 A"/>
    <property type="chains" value="4=1-294"/>
</dbReference>
<dbReference type="PDBsum" id="6RDH"/>
<dbReference type="PDB" id="6RD9">
    <property type="method" value="EM"/>
    <property type="resolution" value="3.00 A"/>
    <property type="chains" value="4=1-294"/>
</dbReference>
<proteinExistence type="evidence at protein level"/>
<dbReference type="EMDB" id="EMD-4807"/>
<dbReference type="EMDB" id="EMD-4822"/>
<dbReference type="PDB" id="6RE5">
    <property type="method" value="EM"/>
    <property type="resolution" value="3.20 A"/>
    <property type="chains" value="4=1-294"/>
</dbReference>
<dbReference type="EMDB" id="EMD-4849"/>
<sequence length="294" mass="31239">ATEPAVSKKEVLYFLSSKDAESSTAVKSYLKSLYAGAQVEATETDASELIAQLEKKYLSAQVVEPGVHNIALPLGESGSAPVKRYAAELFNLGAQAGFECPFIEVSKKFGQETATSETVKDVLNKTKSYVSADYNAALNEVLSSVEAEINGPVLFDGKTEGFKKFAAKAKAVAVSRGLPADTILAYCAGSANEDAADKVSKEFFTWFESAYTADAAAEVKAIEAEAASILDRHLAKPVAQIRKEQASAYASLLKRAETAKGAKWAEKYLEDVKAVQWFDASVAEAPASGPKVAA</sequence>
<dbReference type="PDB" id="6RDK">
    <property type="method" value="EM"/>
    <property type="resolution" value="3.70 A"/>
    <property type="chains" value="4=1-294"/>
</dbReference>
<reference evidence="2 3" key="3">
    <citation type="journal article" date="2019" name="Science">
        <title>Rotary substates of mitochondrial ATP synthase reveal the basis of flexible F&lt;sub&gt;1&lt;/sub&gt;-F&lt;sub&gt;o&lt;/sub&gt; coupling.</title>
        <authorList>
            <person name="Murphy B.J."/>
            <person name="Klusch N."/>
            <person name="Langer J."/>
            <person name="Mills D.J."/>
            <person name="Yildiz O."/>
            <person name="Kuhlbrandt W."/>
        </authorList>
    </citation>
    <scope>STRUCTURE BY ELECTRON MICROSCOPY (2.75 ANGSTROMS)</scope>
</reference>
<dbReference type="PDB" id="6RE6">
    <property type="method" value="EM"/>
    <property type="resolution" value="3.40 A"/>
    <property type="chains" value="4=1-294"/>
</dbReference>
<dbReference type="PDB" id="6RE8">
    <property type="method" value="EM"/>
    <property type="resolution" value="3.80 A"/>
    <property type="chains" value="4=1-294"/>
</dbReference>
<dbReference type="PDBsum" id="6RDO"/>
<dbReference type="EMDB" id="EMD-4833"/>
<dbReference type="PDBsum" id="6RET"/>
<dbReference type="PDBsum" id="6REB"/>
<dbReference type="EMDB" id="EMD-4825"/>
<dbReference type="PDBsum" id="6RE2"/>
<dbReference type="PDB" id="6RE3">
    <property type="method" value="EM"/>
    <property type="resolution" value="3.30 A"/>
    <property type="chains" value="4=1-294"/>
</dbReference>
<dbReference type="PDB" id="6RE9">
    <property type="method" value="EM"/>
    <property type="resolution" value="3.90 A"/>
    <property type="chains" value="4=1-294"/>
</dbReference>